<feature type="signal peptide" evidence="1">
    <location>
        <begin position="1"/>
        <end position="29"/>
    </location>
</feature>
<sequence>MIMKKQVLRGVILGALATMTAGVSTMAQADGTASLDLTVNANITAGTCSASVLDGETATDTIAFGNVYISEVFAKTKVKSFKLRFSDCAGLKDKKASLVIAPRDAGCAGNDSTNAEFANASTATSKAQRTAVELWTTATPEGSNSVQFHCRNKNAQEIDLSSASSTTPVDYPLSARMVPVTGYAITALTAGDFYSPTTFTITYQ</sequence>
<dbReference type="NCBIfam" id="NF011798">
    <property type="entry name" value="PRK15263.1-4"/>
    <property type="match status" value="1"/>
</dbReference>
<proteinExistence type="predicted"/>
<dbReference type="GO" id="GO:0009289">
    <property type="term" value="C:pilus"/>
    <property type="evidence" value="ECO:0007669"/>
    <property type="project" value="InterPro"/>
</dbReference>
<dbReference type="InterPro" id="IPR036937">
    <property type="entry name" value="Adhesion_dom_fimbrial_sf"/>
</dbReference>
<dbReference type="Gene3D" id="2.60.40.1090">
    <property type="entry name" value="Fimbrial-type adhesion domain"/>
    <property type="match status" value="1"/>
</dbReference>
<dbReference type="AlphaFoldDB" id="A0A6C8GDT4"/>
<organism evidence="2 3">
    <name type="scientific">Salmonella enterica subsp. enterica serovar Infantis str. SARB27</name>
    <dbReference type="NCBI Taxonomy" id="596155"/>
    <lineage>
        <taxon>Bacteria</taxon>
        <taxon>Pseudomonadati</taxon>
        <taxon>Pseudomonadota</taxon>
        <taxon>Gammaproteobacteria</taxon>
        <taxon>Enterobacterales</taxon>
        <taxon>Enterobacteriaceae</taxon>
        <taxon>Salmonella</taxon>
    </lineage>
</organism>
<reference evidence="2 3" key="1">
    <citation type="submission" date="2011-09" db="EMBL/GenBank/DDBJ databases">
        <authorList>
            <person name="McClelland M."/>
            <person name="Clifton S."/>
            <person name="Porwollik S."/>
            <person name="Cheng P."/>
            <person name="Wollam A."/>
            <person name="Wang C."/>
            <person name="Pepin K."/>
            <person name="Bhonagiri V."/>
            <person name="Fulton R."/>
            <person name="Fulton L.F."/>
            <person name="Delehaunty K."/>
            <person name="Fronick C."/>
            <person name="O'Laughlin M."/>
            <person name="Godfrey J."/>
            <person name="Waligorski J."/>
            <person name="Appelbaum E."/>
            <person name="Farmer C."/>
            <person name="Strong C."/>
            <person name="Tomlinson C."/>
            <person name="Hou S."/>
            <person name="Minx P."/>
            <person name="Warren W."/>
            <person name="Wilson R.K."/>
        </authorList>
    </citation>
    <scope>NUCLEOTIDE SEQUENCE [LARGE SCALE GENOMIC DNA]</scope>
    <source>
        <strain evidence="3">SARB 27</strain>
    </source>
</reference>
<accession>A0A6C8GDT4</accession>
<keyword evidence="1" id="KW-0732">Signal</keyword>
<dbReference type="InterPro" id="IPR050263">
    <property type="entry name" value="Bact_Fimbrial_Adh_Pro"/>
</dbReference>
<feature type="chain" id="PRO_5025359691" description="Fimbrial protein StaE" evidence="1">
    <location>
        <begin position="30"/>
        <end position="204"/>
    </location>
</feature>
<dbReference type="EMBL" id="AFYI01000001">
    <property type="protein sequence ID" value="EHB43896.1"/>
    <property type="molecule type" value="Genomic_DNA"/>
</dbReference>
<protein>
    <recommendedName>
        <fullName evidence="4">Fimbrial protein StaE</fullName>
    </recommendedName>
</protein>
<dbReference type="Proteomes" id="UP000004564">
    <property type="component" value="Chromosome"/>
</dbReference>
<name>A0A6C8GDT4_SALIN</name>
<dbReference type="GO" id="GO:0043709">
    <property type="term" value="P:cell adhesion involved in single-species biofilm formation"/>
    <property type="evidence" value="ECO:0007669"/>
    <property type="project" value="TreeGrafter"/>
</dbReference>
<evidence type="ECO:0000256" key="1">
    <source>
        <dbReference type="SAM" id="SignalP"/>
    </source>
</evidence>
<comment type="caution">
    <text evidence="2">The sequence shown here is derived from an EMBL/GenBank/DDBJ whole genome shotgun (WGS) entry which is preliminary data.</text>
</comment>
<dbReference type="PANTHER" id="PTHR33420:SF12">
    <property type="entry name" value="FIMBRIN-LIKE PROTEIN FIMI-RELATED"/>
    <property type="match status" value="1"/>
</dbReference>
<dbReference type="InterPro" id="IPR008966">
    <property type="entry name" value="Adhesion_dom_sf"/>
</dbReference>
<evidence type="ECO:0000313" key="2">
    <source>
        <dbReference type="EMBL" id="EHB43896.1"/>
    </source>
</evidence>
<evidence type="ECO:0000313" key="3">
    <source>
        <dbReference type="Proteomes" id="UP000004564"/>
    </source>
</evidence>
<evidence type="ECO:0008006" key="4">
    <source>
        <dbReference type="Google" id="ProtNLM"/>
    </source>
</evidence>
<dbReference type="PANTHER" id="PTHR33420">
    <property type="entry name" value="FIMBRIAL SUBUNIT ELFA-RELATED"/>
    <property type="match status" value="1"/>
</dbReference>
<dbReference type="SUPFAM" id="SSF49401">
    <property type="entry name" value="Bacterial adhesins"/>
    <property type="match status" value="1"/>
</dbReference>
<gene>
    <name evidence="2" type="ORF">SEENIN0B_00191</name>
</gene>